<proteinExistence type="predicted"/>
<evidence type="ECO:0000313" key="2">
    <source>
        <dbReference type="EMBL" id="JAH15609.1"/>
    </source>
</evidence>
<dbReference type="AlphaFoldDB" id="A0A0E9QFN7"/>
<feature type="signal peptide" evidence="1">
    <location>
        <begin position="1"/>
        <end position="18"/>
    </location>
</feature>
<dbReference type="EMBL" id="GBXM01092968">
    <property type="protein sequence ID" value="JAH15609.1"/>
    <property type="molecule type" value="Transcribed_RNA"/>
</dbReference>
<name>A0A0E9QFN7_ANGAN</name>
<feature type="chain" id="PRO_5002431430" evidence="1">
    <location>
        <begin position="19"/>
        <end position="33"/>
    </location>
</feature>
<reference evidence="2" key="1">
    <citation type="submission" date="2014-11" db="EMBL/GenBank/DDBJ databases">
        <authorList>
            <person name="Amaro Gonzalez C."/>
        </authorList>
    </citation>
    <scope>NUCLEOTIDE SEQUENCE</scope>
</reference>
<sequence>MFCSISSCLVSVLSPVLGCTCVELGTDLQDEGK</sequence>
<keyword evidence="1" id="KW-0732">Signal</keyword>
<accession>A0A0E9QFN7</accession>
<reference evidence="2" key="2">
    <citation type="journal article" date="2015" name="Fish Shellfish Immunol.">
        <title>Early steps in the European eel (Anguilla anguilla)-Vibrio vulnificus interaction in the gills: Role of the RtxA13 toxin.</title>
        <authorList>
            <person name="Callol A."/>
            <person name="Pajuelo D."/>
            <person name="Ebbesson L."/>
            <person name="Teles M."/>
            <person name="MacKenzie S."/>
            <person name="Amaro C."/>
        </authorList>
    </citation>
    <scope>NUCLEOTIDE SEQUENCE</scope>
</reference>
<organism evidence="2">
    <name type="scientific">Anguilla anguilla</name>
    <name type="common">European freshwater eel</name>
    <name type="synonym">Muraena anguilla</name>
    <dbReference type="NCBI Taxonomy" id="7936"/>
    <lineage>
        <taxon>Eukaryota</taxon>
        <taxon>Metazoa</taxon>
        <taxon>Chordata</taxon>
        <taxon>Craniata</taxon>
        <taxon>Vertebrata</taxon>
        <taxon>Euteleostomi</taxon>
        <taxon>Actinopterygii</taxon>
        <taxon>Neopterygii</taxon>
        <taxon>Teleostei</taxon>
        <taxon>Anguilliformes</taxon>
        <taxon>Anguillidae</taxon>
        <taxon>Anguilla</taxon>
    </lineage>
</organism>
<evidence type="ECO:0000256" key="1">
    <source>
        <dbReference type="SAM" id="SignalP"/>
    </source>
</evidence>
<protein>
    <submittedName>
        <fullName evidence="2">Uncharacterized protein</fullName>
    </submittedName>
</protein>